<accession>A0A1F8GS70</accession>
<name>A0A1F8GS70_9BACT</name>
<comment type="caution">
    <text evidence="4">The sequence shown here is derived from an EMBL/GenBank/DDBJ whole genome shotgun (WGS) entry which is preliminary data.</text>
</comment>
<evidence type="ECO:0000259" key="3">
    <source>
        <dbReference type="Pfam" id="PF00534"/>
    </source>
</evidence>
<dbReference type="CDD" id="cd03801">
    <property type="entry name" value="GT4_PimA-like"/>
    <property type="match status" value="1"/>
</dbReference>
<evidence type="ECO:0000313" key="5">
    <source>
        <dbReference type="Proteomes" id="UP000178444"/>
    </source>
</evidence>
<evidence type="ECO:0000256" key="2">
    <source>
        <dbReference type="ARBA" id="ARBA00022679"/>
    </source>
</evidence>
<dbReference type="InterPro" id="IPR001296">
    <property type="entry name" value="Glyco_trans_1"/>
</dbReference>
<dbReference type="EMBL" id="MGKO01000006">
    <property type="protein sequence ID" value="OGN27840.1"/>
    <property type="molecule type" value="Genomic_DNA"/>
</dbReference>
<dbReference type="AlphaFoldDB" id="A0A1F8GS70"/>
<dbReference type="Gene3D" id="3.40.50.2000">
    <property type="entry name" value="Glycogen Phosphorylase B"/>
    <property type="match status" value="2"/>
</dbReference>
<sequence>MKIFVNSYIYAYDRFFRMFDFFENKDSLIFILPKLWKSKGGKIRVVPTEKSKFKIIKTWAPFYHSHYPVVKGMLKGWMPFTGRILGQLARKGDVLLSSGEPNLFSTYLYSRLTKKMGLKHVFLTFQNIDYDKRLDGTKLKITNWLLRQNIKLSAGALCGTYQVYEVLKPYLDNRIKVAIIPQTGVDVDIFKPGVGSDFRQKFNLENKFIFLFAAVFDERKGVFATINAFKKTLNDIPTAHLVMIGMGKLWSQAKDLVNQLGITDKVTFIEWLPNHELAGIFSSVDVLVHPSEPYKGWEEQMGSTLLQASASGLPVIATNIGGIPESIINKKTGILVEPKDIQALYEAMVYLAQHLEIRVEFGRQGREHVLSKYSHKVVAGRLERFLNSL</sequence>
<reference evidence="4 5" key="1">
    <citation type="journal article" date="2016" name="Nat. Commun.">
        <title>Thousands of microbial genomes shed light on interconnected biogeochemical processes in an aquifer system.</title>
        <authorList>
            <person name="Anantharaman K."/>
            <person name="Brown C.T."/>
            <person name="Hug L.A."/>
            <person name="Sharon I."/>
            <person name="Castelle C.J."/>
            <person name="Probst A.J."/>
            <person name="Thomas B.C."/>
            <person name="Singh A."/>
            <person name="Wilkins M.J."/>
            <person name="Karaoz U."/>
            <person name="Brodie E.L."/>
            <person name="Williams K.H."/>
            <person name="Hubbard S.S."/>
            <person name="Banfield J.F."/>
        </authorList>
    </citation>
    <scope>NUCLEOTIDE SEQUENCE [LARGE SCALE GENOMIC DNA]</scope>
</reference>
<dbReference type="Proteomes" id="UP000178444">
    <property type="component" value="Unassembled WGS sequence"/>
</dbReference>
<feature type="domain" description="Glycosyl transferase family 1" evidence="3">
    <location>
        <begin position="198"/>
        <end position="367"/>
    </location>
</feature>
<dbReference type="Pfam" id="PF00534">
    <property type="entry name" value="Glycos_transf_1"/>
    <property type="match status" value="1"/>
</dbReference>
<keyword evidence="1" id="KW-0328">Glycosyltransferase</keyword>
<dbReference type="SUPFAM" id="SSF53756">
    <property type="entry name" value="UDP-Glycosyltransferase/glycogen phosphorylase"/>
    <property type="match status" value="1"/>
</dbReference>
<evidence type="ECO:0000313" key="4">
    <source>
        <dbReference type="EMBL" id="OGN27840.1"/>
    </source>
</evidence>
<dbReference type="PANTHER" id="PTHR12526:SF510">
    <property type="entry name" value="D-INOSITOL 3-PHOSPHATE GLYCOSYLTRANSFERASE"/>
    <property type="match status" value="1"/>
</dbReference>
<gene>
    <name evidence="4" type="ORF">A2941_00630</name>
</gene>
<protein>
    <recommendedName>
        <fullName evidence="3">Glycosyl transferase family 1 domain-containing protein</fullName>
    </recommendedName>
</protein>
<keyword evidence="2" id="KW-0808">Transferase</keyword>
<dbReference type="PANTHER" id="PTHR12526">
    <property type="entry name" value="GLYCOSYLTRANSFERASE"/>
    <property type="match status" value="1"/>
</dbReference>
<organism evidence="4 5">
    <name type="scientific">Candidatus Yanofskybacteria bacterium RIFCSPLOWO2_01_FULL_49_17</name>
    <dbReference type="NCBI Taxonomy" id="1802700"/>
    <lineage>
        <taxon>Bacteria</taxon>
        <taxon>Candidatus Yanofskyibacteriota</taxon>
    </lineage>
</organism>
<dbReference type="GO" id="GO:0016757">
    <property type="term" value="F:glycosyltransferase activity"/>
    <property type="evidence" value="ECO:0007669"/>
    <property type="project" value="UniProtKB-KW"/>
</dbReference>
<evidence type="ECO:0000256" key="1">
    <source>
        <dbReference type="ARBA" id="ARBA00022676"/>
    </source>
</evidence>
<proteinExistence type="predicted"/>